<evidence type="ECO:0000313" key="1">
    <source>
        <dbReference type="EMBL" id="MBE1602874.1"/>
    </source>
</evidence>
<accession>A0A8I0PG23</accession>
<gene>
    <name evidence="1" type="ORF">H4687_009003</name>
</gene>
<protein>
    <submittedName>
        <fullName evidence="1">Uncharacterized protein</fullName>
    </submittedName>
</protein>
<keyword evidence="2" id="KW-1185">Reference proteome</keyword>
<name>A0A8I0PG23_9ACTN</name>
<comment type="caution">
    <text evidence="1">The sequence shown here is derived from an EMBL/GenBank/DDBJ whole genome shotgun (WGS) entry which is preliminary data.</text>
</comment>
<evidence type="ECO:0000313" key="2">
    <source>
        <dbReference type="Proteomes" id="UP000629287"/>
    </source>
</evidence>
<dbReference type="EMBL" id="JADBGF010000001">
    <property type="protein sequence ID" value="MBE1602874.1"/>
    <property type="molecule type" value="Genomic_DNA"/>
</dbReference>
<proteinExistence type="predicted"/>
<reference evidence="1 2" key="1">
    <citation type="submission" date="2020-10" db="EMBL/GenBank/DDBJ databases">
        <title>Sequencing the genomes of 1000 actinobacteria strains.</title>
        <authorList>
            <person name="Klenk H.-P."/>
        </authorList>
    </citation>
    <scope>NUCLEOTIDE SEQUENCE [LARGE SCALE GENOMIC DNA]</scope>
    <source>
        <strain evidence="1 2">DSM 41803</strain>
    </source>
</reference>
<dbReference type="AlphaFoldDB" id="A0A8I0PG23"/>
<dbReference type="Proteomes" id="UP000629287">
    <property type="component" value="Unassembled WGS sequence"/>
</dbReference>
<organism evidence="1 2">
    <name type="scientific">Streptomyces stelliscabiei</name>
    <dbReference type="NCBI Taxonomy" id="146820"/>
    <lineage>
        <taxon>Bacteria</taxon>
        <taxon>Bacillati</taxon>
        <taxon>Actinomycetota</taxon>
        <taxon>Actinomycetes</taxon>
        <taxon>Kitasatosporales</taxon>
        <taxon>Streptomycetaceae</taxon>
        <taxon>Streptomyces</taxon>
    </lineage>
</organism>
<sequence>MTAADKGLVDEGALLVPHVQQVPVIAVGEVDVPFGADAAARR</sequence>